<evidence type="ECO:0000256" key="1">
    <source>
        <dbReference type="SAM" id="Phobius"/>
    </source>
</evidence>
<evidence type="ECO:0000313" key="2">
    <source>
        <dbReference type="EMBL" id="GJE65818.1"/>
    </source>
</evidence>
<accession>A0ABQ4UEU7</accession>
<keyword evidence="1" id="KW-0812">Transmembrane</keyword>
<protein>
    <submittedName>
        <fullName evidence="2">Uncharacterized protein</fullName>
    </submittedName>
</protein>
<feature type="transmembrane region" description="Helical" evidence="1">
    <location>
        <begin position="6"/>
        <end position="27"/>
    </location>
</feature>
<dbReference type="Proteomes" id="UP001055039">
    <property type="component" value="Unassembled WGS sequence"/>
</dbReference>
<keyword evidence="1" id="KW-1133">Transmembrane helix</keyword>
<reference evidence="2" key="1">
    <citation type="journal article" date="2021" name="Front. Microbiol.">
        <title>Comprehensive Comparative Genomics and Phenotyping of Methylobacterium Species.</title>
        <authorList>
            <person name="Alessa O."/>
            <person name="Ogura Y."/>
            <person name="Fujitani Y."/>
            <person name="Takami H."/>
            <person name="Hayashi T."/>
            <person name="Sahin N."/>
            <person name="Tani A."/>
        </authorList>
    </citation>
    <scope>NUCLEOTIDE SEQUENCE</scope>
    <source>
        <strain evidence="2">NBRC 15686</strain>
    </source>
</reference>
<comment type="caution">
    <text evidence="2">The sequence shown here is derived from an EMBL/GenBank/DDBJ whole genome shotgun (WGS) entry which is preliminary data.</text>
</comment>
<keyword evidence="1" id="KW-0472">Membrane</keyword>
<keyword evidence="3" id="KW-1185">Reference proteome</keyword>
<dbReference type="EMBL" id="BPRC01000010">
    <property type="protein sequence ID" value="GJE65818.1"/>
    <property type="molecule type" value="Genomic_DNA"/>
</dbReference>
<evidence type="ECO:0000313" key="3">
    <source>
        <dbReference type="Proteomes" id="UP001055039"/>
    </source>
</evidence>
<sequence length="44" mass="4605">MSALSNFVWVAVLALPLILIGIAAHMAGADRRARSSRGEGRGRG</sequence>
<gene>
    <name evidence="2" type="ORF">LNAOJCKE_3031</name>
</gene>
<organism evidence="2 3">
    <name type="scientific">Methylorubrum aminovorans</name>
    <dbReference type="NCBI Taxonomy" id="269069"/>
    <lineage>
        <taxon>Bacteria</taxon>
        <taxon>Pseudomonadati</taxon>
        <taxon>Pseudomonadota</taxon>
        <taxon>Alphaproteobacteria</taxon>
        <taxon>Hyphomicrobiales</taxon>
        <taxon>Methylobacteriaceae</taxon>
        <taxon>Methylorubrum</taxon>
    </lineage>
</organism>
<name>A0ABQ4UEU7_9HYPH</name>
<reference evidence="2" key="2">
    <citation type="submission" date="2021-08" db="EMBL/GenBank/DDBJ databases">
        <authorList>
            <person name="Tani A."/>
            <person name="Ola A."/>
            <person name="Ogura Y."/>
            <person name="Katsura K."/>
            <person name="Hayashi T."/>
        </authorList>
    </citation>
    <scope>NUCLEOTIDE SEQUENCE</scope>
    <source>
        <strain evidence="2">NBRC 15686</strain>
    </source>
</reference>
<dbReference type="RefSeq" id="WP_283214511.1">
    <property type="nucleotide sequence ID" value="NZ_BAAADH010000077.1"/>
</dbReference>
<proteinExistence type="predicted"/>